<gene>
    <name evidence="2" type="ORF">GCM10010302_02770</name>
</gene>
<dbReference type="PANTHER" id="PTHR35400:SF3">
    <property type="entry name" value="SLL1072 PROTEIN"/>
    <property type="match status" value="1"/>
</dbReference>
<dbReference type="InterPro" id="IPR011335">
    <property type="entry name" value="Restrct_endonuc-II-like"/>
</dbReference>
<dbReference type="Proteomes" id="UP001501867">
    <property type="component" value="Unassembled WGS sequence"/>
</dbReference>
<evidence type="ECO:0000313" key="2">
    <source>
        <dbReference type="EMBL" id="GAA0268559.1"/>
    </source>
</evidence>
<dbReference type="GO" id="GO:0004519">
    <property type="term" value="F:endonuclease activity"/>
    <property type="evidence" value="ECO:0007669"/>
    <property type="project" value="UniProtKB-KW"/>
</dbReference>
<feature type="domain" description="Putative restriction endonuclease" evidence="1">
    <location>
        <begin position="18"/>
        <end position="185"/>
    </location>
</feature>
<organism evidence="2 3">
    <name type="scientific">Streptomyces polychromogenes</name>
    <dbReference type="NCBI Taxonomy" id="67342"/>
    <lineage>
        <taxon>Bacteria</taxon>
        <taxon>Bacillati</taxon>
        <taxon>Actinomycetota</taxon>
        <taxon>Actinomycetes</taxon>
        <taxon>Kitasatosporales</taxon>
        <taxon>Streptomycetaceae</taxon>
        <taxon>Streptomyces</taxon>
    </lineage>
</organism>
<name>A0ABP3EPU6_9ACTN</name>
<proteinExistence type="predicted"/>
<keyword evidence="2" id="KW-0540">Nuclease</keyword>
<dbReference type="SUPFAM" id="SSF52980">
    <property type="entry name" value="Restriction endonuclease-like"/>
    <property type="match status" value="1"/>
</dbReference>
<dbReference type="Pfam" id="PF05685">
    <property type="entry name" value="Uma2"/>
    <property type="match status" value="1"/>
</dbReference>
<dbReference type="PANTHER" id="PTHR35400">
    <property type="entry name" value="SLR1083 PROTEIN"/>
    <property type="match status" value="1"/>
</dbReference>
<evidence type="ECO:0000313" key="3">
    <source>
        <dbReference type="Proteomes" id="UP001501867"/>
    </source>
</evidence>
<dbReference type="InterPro" id="IPR012296">
    <property type="entry name" value="Nuclease_put_TT1808"/>
</dbReference>
<dbReference type="Gene3D" id="3.90.1570.10">
    <property type="entry name" value="tt1808, chain A"/>
    <property type="match status" value="1"/>
</dbReference>
<dbReference type="RefSeq" id="WP_344151001.1">
    <property type="nucleotide sequence ID" value="NZ_BAAABV010000003.1"/>
</dbReference>
<protein>
    <submittedName>
        <fullName evidence="2">Uma2 family endonuclease</fullName>
    </submittedName>
</protein>
<evidence type="ECO:0000259" key="1">
    <source>
        <dbReference type="Pfam" id="PF05685"/>
    </source>
</evidence>
<dbReference type="InterPro" id="IPR008538">
    <property type="entry name" value="Uma2"/>
</dbReference>
<reference evidence="3" key="1">
    <citation type="journal article" date="2019" name="Int. J. Syst. Evol. Microbiol.">
        <title>The Global Catalogue of Microorganisms (GCM) 10K type strain sequencing project: providing services to taxonomists for standard genome sequencing and annotation.</title>
        <authorList>
            <consortium name="The Broad Institute Genomics Platform"/>
            <consortium name="The Broad Institute Genome Sequencing Center for Infectious Disease"/>
            <person name="Wu L."/>
            <person name="Ma J."/>
        </authorList>
    </citation>
    <scope>NUCLEOTIDE SEQUENCE [LARGE SCALE GENOMIC DNA]</scope>
    <source>
        <strain evidence="3">JCM 4505</strain>
    </source>
</reference>
<keyword evidence="2" id="KW-0255">Endonuclease</keyword>
<sequence>MAVMQHETTIAEAADRLSRELPRHRVEILQGRLTVTPPADGEHALTLSWLTEAFFEAGAKKAGLRYLQGIGIWLPTGPDDYAIPDFALVTDDFLDFKGRHNCYSPEVFRLIVEVTSSNWSDDLGSKVDCYAKADVPFYVIADRRHDEVVVCRDPRNGTYRLRTSHKRGTSVTVPEYVGVTLELPVDLLLDGE</sequence>
<accession>A0ABP3EPU6</accession>
<comment type="caution">
    <text evidence="2">The sequence shown here is derived from an EMBL/GenBank/DDBJ whole genome shotgun (WGS) entry which is preliminary data.</text>
</comment>
<keyword evidence="3" id="KW-1185">Reference proteome</keyword>
<dbReference type="EMBL" id="BAAABV010000003">
    <property type="protein sequence ID" value="GAA0268559.1"/>
    <property type="molecule type" value="Genomic_DNA"/>
</dbReference>
<keyword evidence="2" id="KW-0378">Hydrolase</keyword>
<dbReference type="CDD" id="cd06260">
    <property type="entry name" value="DUF820-like"/>
    <property type="match status" value="1"/>
</dbReference>